<keyword evidence="3" id="KW-1185">Reference proteome</keyword>
<gene>
    <name evidence="2" type="ORF">GWI33_014189</name>
</gene>
<evidence type="ECO:0000256" key="1">
    <source>
        <dbReference type="SAM" id="MobiDB-lite"/>
    </source>
</evidence>
<name>A0A834I507_RHYFE</name>
<dbReference type="AlphaFoldDB" id="A0A834I507"/>
<comment type="caution">
    <text evidence="2">The sequence shown here is derived from an EMBL/GenBank/DDBJ whole genome shotgun (WGS) entry which is preliminary data.</text>
</comment>
<feature type="region of interest" description="Disordered" evidence="1">
    <location>
        <begin position="48"/>
        <end position="67"/>
    </location>
</feature>
<dbReference type="Proteomes" id="UP000625711">
    <property type="component" value="Unassembled WGS sequence"/>
</dbReference>
<protein>
    <submittedName>
        <fullName evidence="2">Uncharacterized protein</fullName>
    </submittedName>
</protein>
<organism evidence="2 3">
    <name type="scientific">Rhynchophorus ferrugineus</name>
    <name type="common">Red palm weevil</name>
    <name type="synonym">Curculio ferrugineus</name>
    <dbReference type="NCBI Taxonomy" id="354439"/>
    <lineage>
        <taxon>Eukaryota</taxon>
        <taxon>Metazoa</taxon>
        <taxon>Ecdysozoa</taxon>
        <taxon>Arthropoda</taxon>
        <taxon>Hexapoda</taxon>
        <taxon>Insecta</taxon>
        <taxon>Pterygota</taxon>
        <taxon>Neoptera</taxon>
        <taxon>Endopterygota</taxon>
        <taxon>Coleoptera</taxon>
        <taxon>Polyphaga</taxon>
        <taxon>Cucujiformia</taxon>
        <taxon>Curculionidae</taxon>
        <taxon>Dryophthorinae</taxon>
        <taxon>Rhynchophorus</taxon>
    </lineage>
</organism>
<proteinExistence type="predicted"/>
<reference evidence="2" key="1">
    <citation type="submission" date="2020-08" db="EMBL/GenBank/DDBJ databases">
        <title>Genome sequencing and assembly of the red palm weevil Rhynchophorus ferrugineus.</title>
        <authorList>
            <person name="Dias G.B."/>
            <person name="Bergman C.M."/>
            <person name="Manee M."/>
        </authorList>
    </citation>
    <scope>NUCLEOTIDE SEQUENCE</scope>
    <source>
        <strain evidence="2">AA-2017</strain>
        <tissue evidence="2">Whole larva</tissue>
    </source>
</reference>
<sequence>MILNIRKYGTSSHGKLNLKWFPGRARIFGQGWGGDGDTRPPNVIFNAAENRDETGRQGGRVRNVSDA</sequence>
<accession>A0A834I507</accession>
<dbReference type="EMBL" id="JAACXV010013573">
    <property type="protein sequence ID" value="KAF7273079.1"/>
    <property type="molecule type" value="Genomic_DNA"/>
</dbReference>
<evidence type="ECO:0000313" key="3">
    <source>
        <dbReference type="Proteomes" id="UP000625711"/>
    </source>
</evidence>
<evidence type="ECO:0000313" key="2">
    <source>
        <dbReference type="EMBL" id="KAF7273079.1"/>
    </source>
</evidence>